<accession>A0A833J392</accession>
<gene>
    <name evidence="2" type="ORF">F8B43_3560</name>
</gene>
<dbReference type="Proteomes" id="UP000469949">
    <property type="component" value="Unassembled WGS sequence"/>
</dbReference>
<evidence type="ECO:0000313" key="2">
    <source>
        <dbReference type="EMBL" id="KAB7783637.1"/>
    </source>
</evidence>
<feature type="signal peptide" evidence="1">
    <location>
        <begin position="1"/>
        <end position="28"/>
    </location>
</feature>
<dbReference type="RefSeq" id="WP_152277811.1">
    <property type="nucleotide sequence ID" value="NZ_WEKV01000014.1"/>
</dbReference>
<comment type="caution">
    <text evidence="2">The sequence shown here is derived from an EMBL/GenBank/DDBJ whole genome shotgun (WGS) entry which is preliminary data.</text>
</comment>
<evidence type="ECO:0000256" key="1">
    <source>
        <dbReference type="SAM" id="SignalP"/>
    </source>
</evidence>
<sequence>MGSRTARLVLALLVLALAAGSVGPAASAAGIDCGKPPAPRPEADAVLTQAILSPQLDTNASTALASAVRRLRSQGVPRPEIVDRAVATYCPLVARDESLTPDRQREAVRRFAATLTSLVYDPIEPGQGATAFLLSLPVRPALSLQIDAAAAKAGKTREAWILEAIQDRLAGD</sequence>
<organism evidence="2 3">
    <name type="scientific">Methylorubrum populi</name>
    <dbReference type="NCBI Taxonomy" id="223967"/>
    <lineage>
        <taxon>Bacteria</taxon>
        <taxon>Pseudomonadati</taxon>
        <taxon>Pseudomonadota</taxon>
        <taxon>Alphaproteobacteria</taxon>
        <taxon>Hyphomicrobiales</taxon>
        <taxon>Methylobacteriaceae</taxon>
        <taxon>Methylorubrum</taxon>
    </lineage>
</organism>
<dbReference type="EMBL" id="WEKV01000014">
    <property type="protein sequence ID" value="KAB7783637.1"/>
    <property type="molecule type" value="Genomic_DNA"/>
</dbReference>
<keyword evidence="1" id="KW-0732">Signal</keyword>
<protein>
    <recommendedName>
        <fullName evidence="4">Glutelin</fullName>
    </recommendedName>
</protein>
<proteinExistence type="predicted"/>
<reference evidence="2 3" key="1">
    <citation type="submission" date="2019-10" db="EMBL/GenBank/DDBJ databases">
        <title>Draft Genome Sequence of the Caffeine Degrading Methylotroph Methylorubrum populi PINKEL.</title>
        <authorList>
            <person name="Dawson S.C."/>
            <person name="Zhang X."/>
            <person name="Wright M.E."/>
            <person name="Sharma G."/>
            <person name="Langner J.T."/>
            <person name="Ditty J.L."/>
            <person name="Subuyuj G.A."/>
        </authorList>
    </citation>
    <scope>NUCLEOTIDE SEQUENCE [LARGE SCALE GENOMIC DNA]</scope>
    <source>
        <strain evidence="2 3">Pinkel</strain>
    </source>
</reference>
<name>A0A833J392_9HYPH</name>
<feature type="chain" id="PRO_5032485335" description="Glutelin" evidence="1">
    <location>
        <begin position="29"/>
        <end position="172"/>
    </location>
</feature>
<evidence type="ECO:0000313" key="3">
    <source>
        <dbReference type="Proteomes" id="UP000469949"/>
    </source>
</evidence>
<dbReference type="AlphaFoldDB" id="A0A833J392"/>
<evidence type="ECO:0008006" key="4">
    <source>
        <dbReference type="Google" id="ProtNLM"/>
    </source>
</evidence>